<keyword evidence="11" id="KW-1185">Reference proteome</keyword>
<evidence type="ECO:0000256" key="2">
    <source>
        <dbReference type="ARBA" id="ARBA00022692"/>
    </source>
</evidence>
<dbReference type="Pfam" id="PF00005">
    <property type="entry name" value="ABC_tran"/>
    <property type="match status" value="1"/>
</dbReference>
<feature type="transmembrane region" description="Helical" evidence="7">
    <location>
        <begin position="249"/>
        <end position="271"/>
    </location>
</feature>
<dbReference type="SUPFAM" id="SSF52540">
    <property type="entry name" value="P-loop containing nucleoside triphosphate hydrolases"/>
    <property type="match status" value="1"/>
</dbReference>
<dbReference type="InterPro" id="IPR003439">
    <property type="entry name" value="ABC_transporter-like_ATP-bd"/>
</dbReference>
<evidence type="ECO:0000259" key="8">
    <source>
        <dbReference type="PROSITE" id="PS50893"/>
    </source>
</evidence>
<dbReference type="Gene3D" id="1.20.1560.10">
    <property type="entry name" value="ABC transporter type 1, transmembrane domain"/>
    <property type="match status" value="1"/>
</dbReference>
<dbReference type="AlphaFoldDB" id="A0A919N0N7"/>
<feature type="domain" description="ABC transporter" evidence="8">
    <location>
        <begin position="339"/>
        <end position="584"/>
    </location>
</feature>
<dbReference type="GO" id="GO:0016887">
    <property type="term" value="F:ATP hydrolysis activity"/>
    <property type="evidence" value="ECO:0007669"/>
    <property type="project" value="InterPro"/>
</dbReference>
<dbReference type="InterPro" id="IPR003593">
    <property type="entry name" value="AAA+_ATPase"/>
</dbReference>
<keyword evidence="6 7" id="KW-0472">Membrane</keyword>
<dbReference type="Gene3D" id="3.40.50.300">
    <property type="entry name" value="P-loop containing nucleotide triphosphate hydrolases"/>
    <property type="match status" value="1"/>
</dbReference>
<keyword evidence="3" id="KW-0547">Nucleotide-binding</keyword>
<evidence type="ECO:0000256" key="3">
    <source>
        <dbReference type="ARBA" id="ARBA00022741"/>
    </source>
</evidence>
<dbReference type="PANTHER" id="PTHR43394:SF1">
    <property type="entry name" value="ATP-BINDING CASSETTE SUB-FAMILY B MEMBER 10, MITOCHONDRIAL"/>
    <property type="match status" value="1"/>
</dbReference>
<evidence type="ECO:0000259" key="9">
    <source>
        <dbReference type="PROSITE" id="PS50929"/>
    </source>
</evidence>
<dbReference type="SMART" id="SM00382">
    <property type="entry name" value="AAA"/>
    <property type="match status" value="1"/>
</dbReference>
<evidence type="ECO:0000313" key="11">
    <source>
        <dbReference type="Proteomes" id="UP000636960"/>
    </source>
</evidence>
<dbReference type="InterPro" id="IPR039421">
    <property type="entry name" value="Type_1_exporter"/>
</dbReference>
<evidence type="ECO:0000256" key="5">
    <source>
        <dbReference type="ARBA" id="ARBA00022989"/>
    </source>
</evidence>
<name>A0A919N0N7_9ACTN</name>
<dbReference type="Proteomes" id="UP000636960">
    <property type="component" value="Unassembled WGS sequence"/>
</dbReference>
<dbReference type="GO" id="GO:0015421">
    <property type="term" value="F:ABC-type oligopeptide transporter activity"/>
    <property type="evidence" value="ECO:0007669"/>
    <property type="project" value="TreeGrafter"/>
</dbReference>
<proteinExistence type="predicted"/>
<dbReference type="GO" id="GO:0005524">
    <property type="term" value="F:ATP binding"/>
    <property type="evidence" value="ECO:0007669"/>
    <property type="project" value="UniProtKB-KW"/>
</dbReference>
<keyword evidence="4" id="KW-0067">ATP-binding</keyword>
<evidence type="ECO:0000256" key="4">
    <source>
        <dbReference type="ARBA" id="ARBA00022840"/>
    </source>
</evidence>
<organism evidence="10 11">
    <name type="scientific">Paractinoplanes rishiriensis</name>
    <dbReference type="NCBI Taxonomy" id="1050105"/>
    <lineage>
        <taxon>Bacteria</taxon>
        <taxon>Bacillati</taxon>
        <taxon>Actinomycetota</taxon>
        <taxon>Actinomycetes</taxon>
        <taxon>Micromonosporales</taxon>
        <taxon>Micromonosporaceae</taxon>
        <taxon>Paractinoplanes</taxon>
    </lineage>
</organism>
<comment type="caution">
    <text evidence="10">The sequence shown here is derived from an EMBL/GenBank/DDBJ whole genome shotgun (WGS) entry which is preliminary data.</text>
</comment>
<accession>A0A919N0N7</accession>
<dbReference type="PANTHER" id="PTHR43394">
    <property type="entry name" value="ATP-DEPENDENT PERMEASE MDL1, MITOCHONDRIAL"/>
    <property type="match status" value="1"/>
</dbReference>
<feature type="transmembrane region" description="Helical" evidence="7">
    <location>
        <begin position="152"/>
        <end position="175"/>
    </location>
</feature>
<dbReference type="SUPFAM" id="SSF90123">
    <property type="entry name" value="ABC transporter transmembrane region"/>
    <property type="match status" value="1"/>
</dbReference>
<dbReference type="PROSITE" id="PS00211">
    <property type="entry name" value="ABC_TRANSPORTER_1"/>
    <property type="match status" value="1"/>
</dbReference>
<feature type="domain" description="ABC transmembrane type-1" evidence="9">
    <location>
        <begin position="135"/>
        <end position="306"/>
    </location>
</feature>
<comment type="subcellular location">
    <subcellularLocation>
        <location evidence="1">Cell membrane</location>
        <topology evidence="1">Multi-pass membrane protein</topology>
    </subcellularLocation>
</comment>
<dbReference type="PROSITE" id="PS50929">
    <property type="entry name" value="ABC_TM1F"/>
    <property type="match status" value="1"/>
</dbReference>
<dbReference type="GO" id="GO:0005886">
    <property type="term" value="C:plasma membrane"/>
    <property type="evidence" value="ECO:0007669"/>
    <property type="project" value="UniProtKB-SubCell"/>
</dbReference>
<keyword evidence="5 7" id="KW-1133">Transmembrane helix</keyword>
<dbReference type="PROSITE" id="PS50893">
    <property type="entry name" value="ABC_TRANSPORTER_2"/>
    <property type="match status" value="1"/>
</dbReference>
<reference evidence="10" key="1">
    <citation type="submission" date="2021-01" db="EMBL/GenBank/DDBJ databases">
        <title>Whole genome shotgun sequence of Actinoplanes rishiriensis NBRC 108556.</title>
        <authorList>
            <person name="Komaki H."/>
            <person name="Tamura T."/>
        </authorList>
    </citation>
    <scope>NUCLEOTIDE SEQUENCE</scope>
    <source>
        <strain evidence="10">NBRC 108556</strain>
    </source>
</reference>
<evidence type="ECO:0000256" key="7">
    <source>
        <dbReference type="SAM" id="Phobius"/>
    </source>
</evidence>
<evidence type="ECO:0000313" key="10">
    <source>
        <dbReference type="EMBL" id="GIE99860.1"/>
    </source>
</evidence>
<evidence type="ECO:0000256" key="1">
    <source>
        <dbReference type="ARBA" id="ARBA00004651"/>
    </source>
</evidence>
<dbReference type="InterPro" id="IPR011527">
    <property type="entry name" value="ABC1_TM_dom"/>
</dbReference>
<gene>
    <name evidence="10" type="ORF">Ari01nite_73250</name>
</gene>
<feature type="transmembrane region" description="Helical" evidence="7">
    <location>
        <begin position="20"/>
        <end position="39"/>
    </location>
</feature>
<dbReference type="InterPro" id="IPR027417">
    <property type="entry name" value="P-loop_NTPase"/>
</dbReference>
<dbReference type="EMBL" id="BOMV01000077">
    <property type="protein sequence ID" value="GIE99860.1"/>
    <property type="molecule type" value="Genomic_DNA"/>
</dbReference>
<protein>
    <submittedName>
        <fullName evidence="10">ABC transporter permease</fullName>
    </submittedName>
</protein>
<dbReference type="InterPro" id="IPR017871">
    <property type="entry name" value="ABC_transporter-like_CS"/>
</dbReference>
<evidence type="ECO:0000256" key="6">
    <source>
        <dbReference type="ARBA" id="ARBA00023136"/>
    </source>
</evidence>
<sequence>MQVLGEMIAVSARAGRTTMLWFVLLVATKAVSVALIGLTQRWLVDNAIADITRGIVAAAALGAVAHAALSVSAQLEVHLRDDISDRAEVIINHDILAATSAVPTIEHLERPDYLDRLAMLRSGGASGTRALAVSTQVLAQTAASVLSLSLSIWLLAGVHPALALLALAGAAPLVLGNRANRLVRRAMDATSGLARREQALHDLCVQPVPGKEIRTAGSGPELSRRARTTWDAAMRTEVGARWRAAAWRFAGWTVFTAGFTAAVGVVAALAVDGRASAGDIILIITLASRLREQITSTMFGIVRLAEAGRITDHYRWLKTYAAAHPTGGDAAPERLTDGITMTGIGFTYPGSGAPTLTGIDLHLPPGAVVAVVGVNGAGKTTLVKLLTGLYTPTSGSITVDGRPLATIDPARWAAVATGAFQDFAKPQLPAGETVGIGDLPRLHDSAAIRTAVEQAGATEIIAALPNGAATQLGRHFDGAELAHGQWQKLALARALMRQRPLLRVLDEPTAALDPQAEHDLFERFTTHTRAAAETGTVTLLISHRFSTVHMADHIVVLSHGTILEQGSHADLLATGGEYAKLYTMQAAAYAP</sequence>
<keyword evidence="2 7" id="KW-0812">Transmembrane</keyword>
<dbReference type="InterPro" id="IPR036640">
    <property type="entry name" value="ABC1_TM_sf"/>
</dbReference>